<reference evidence="2" key="2">
    <citation type="journal article" date="2020" name="Nat. Commun.">
        <title>Large-scale genome sequencing of mycorrhizal fungi provides insights into the early evolution of symbiotic traits.</title>
        <authorList>
            <person name="Miyauchi S."/>
            <person name="Kiss E."/>
            <person name="Kuo A."/>
            <person name="Drula E."/>
            <person name="Kohler A."/>
            <person name="Sanchez-Garcia M."/>
            <person name="Morin E."/>
            <person name="Andreopoulos B."/>
            <person name="Barry K.W."/>
            <person name="Bonito G."/>
            <person name="Buee M."/>
            <person name="Carver A."/>
            <person name="Chen C."/>
            <person name="Cichocki N."/>
            <person name="Clum A."/>
            <person name="Culley D."/>
            <person name="Crous P.W."/>
            <person name="Fauchery L."/>
            <person name="Girlanda M."/>
            <person name="Hayes R.D."/>
            <person name="Keri Z."/>
            <person name="LaButti K."/>
            <person name="Lipzen A."/>
            <person name="Lombard V."/>
            <person name="Magnuson J."/>
            <person name="Maillard F."/>
            <person name="Murat C."/>
            <person name="Nolan M."/>
            <person name="Ohm R.A."/>
            <person name="Pangilinan J."/>
            <person name="Pereira M.F."/>
            <person name="Perotto S."/>
            <person name="Peter M."/>
            <person name="Pfister S."/>
            <person name="Riley R."/>
            <person name="Sitrit Y."/>
            <person name="Stielow J.B."/>
            <person name="Szollosi G."/>
            <person name="Zifcakova L."/>
            <person name="Stursova M."/>
            <person name="Spatafora J.W."/>
            <person name="Tedersoo L."/>
            <person name="Vaario L.M."/>
            <person name="Yamada A."/>
            <person name="Yan M."/>
            <person name="Wang P."/>
            <person name="Xu J."/>
            <person name="Bruns T."/>
            <person name="Baldrian P."/>
            <person name="Vilgalys R."/>
            <person name="Dunand C."/>
            <person name="Henrissat B."/>
            <person name="Grigoriev I.V."/>
            <person name="Hibbett D."/>
            <person name="Nagy L.G."/>
            <person name="Martin F.M."/>
        </authorList>
    </citation>
    <scope>NUCLEOTIDE SEQUENCE</scope>
    <source>
        <strain evidence="2">BED1</strain>
    </source>
</reference>
<evidence type="ECO:0000256" key="1">
    <source>
        <dbReference type="SAM" id="SignalP"/>
    </source>
</evidence>
<keyword evidence="1" id="KW-0732">Signal</keyword>
<proteinExistence type="predicted"/>
<evidence type="ECO:0000313" key="2">
    <source>
        <dbReference type="EMBL" id="KAF8436782.1"/>
    </source>
</evidence>
<comment type="caution">
    <text evidence="2">The sequence shown here is derived from an EMBL/GenBank/DDBJ whole genome shotgun (WGS) entry which is preliminary data.</text>
</comment>
<sequence>MLICPLQLLALGFRLVSSRDVDLSLWRSFRLVPNQFGCCLHHVAFRFTFDVCPRLLHLYAALWPGISILRVRFDVALILITLGAFLGVAPCNFFASPTSQSSQVAYLAQDLKKSRKKYFFILLAPLDEAIHRSRRASSGDLPKSAATSSLHFPRREGLHNRRTNGGVISLVYLPSGAGLSEMLRATGCHDRLDAGVELGNRCR</sequence>
<keyword evidence="3" id="KW-1185">Reference proteome</keyword>
<feature type="chain" id="PRO_5042116797" evidence="1">
    <location>
        <begin position="19"/>
        <end position="203"/>
    </location>
</feature>
<accession>A0AAD4GCQ6</accession>
<dbReference type="Proteomes" id="UP001194468">
    <property type="component" value="Unassembled WGS sequence"/>
</dbReference>
<gene>
    <name evidence="2" type="ORF">L210DRAFT_3547522</name>
</gene>
<feature type="signal peptide" evidence="1">
    <location>
        <begin position="1"/>
        <end position="18"/>
    </location>
</feature>
<dbReference type="EMBL" id="WHUW01000020">
    <property type="protein sequence ID" value="KAF8436782.1"/>
    <property type="molecule type" value="Genomic_DNA"/>
</dbReference>
<evidence type="ECO:0000313" key="3">
    <source>
        <dbReference type="Proteomes" id="UP001194468"/>
    </source>
</evidence>
<feature type="non-terminal residue" evidence="2">
    <location>
        <position position="1"/>
    </location>
</feature>
<name>A0AAD4GCQ6_BOLED</name>
<protein>
    <submittedName>
        <fullName evidence="2">Uncharacterized protein</fullName>
    </submittedName>
</protein>
<organism evidence="2 3">
    <name type="scientific">Boletus edulis BED1</name>
    <dbReference type="NCBI Taxonomy" id="1328754"/>
    <lineage>
        <taxon>Eukaryota</taxon>
        <taxon>Fungi</taxon>
        <taxon>Dikarya</taxon>
        <taxon>Basidiomycota</taxon>
        <taxon>Agaricomycotina</taxon>
        <taxon>Agaricomycetes</taxon>
        <taxon>Agaricomycetidae</taxon>
        <taxon>Boletales</taxon>
        <taxon>Boletineae</taxon>
        <taxon>Boletaceae</taxon>
        <taxon>Boletoideae</taxon>
        <taxon>Boletus</taxon>
    </lineage>
</organism>
<dbReference type="AlphaFoldDB" id="A0AAD4GCQ6"/>
<reference evidence="2" key="1">
    <citation type="submission" date="2019-10" db="EMBL/GenBank/DDBJ databases">
        <authorList>
            <consortium name="DOE Joint Genome Institute"/>
            <person name="Kuo A."/>
            <person name="Miyauchi S."/>
            <person name="Kiss E."/>
            <person name="Drula E."/>
            <person name="Kohler A."/>
            <person name="Sanchez-Garcia M."/>
            <person name="Andreopoulos B."/>
            <person name="Barry K.W."/>
            <person name="Bonito G."/>
            <person name="Buee M."/>
            <person name="Carver A."/>
            <person name="Chen C."/>
            <person name="Cichocki N."/>
            <person name="Clum A."/>
            <person name="Culley D."/>
            <person name="Crous P.W."/>
            <person name="Fauchery L."/>
            <person name="Girlanda M."/>
            <person name="Hayes R."/>
            <person name="Keri Z."/>
            <person name="LaButti K."/>
            <person name="Lipzen A."/>
            <person name="Lombard V."/>
            <person name="Magnuson J."/>
            <person name="Maillard F."/>
            <person name="Morin E."/>
            <person name="Murat C."/>
            <person name="Nolan M."/>
            <person name="Ohm R."/>
            <person name="Pangilinan J."/>
            <person name="Pereira M."/>
            <person name="Perotto S."/>
            <person name="Peter M."/>
            <person name="Riley R."/>
            <person name="Sitrit Y."/>
            <person name="Stielow B."/>
            <person name="Szollosi G."/>
            <person name="Zifcakova L."/>
            <person name="Stursova M."/>
            <person name="Spatafora J.W."/>
            <person name="Tedersoo L."/>
            <person name="Vaario L.-M."/>
            <person name="Yamada A."/>
            <person name="Yan M."/>
            <person name="Wang P."/>
            <person name="Xu J."/>
            <person name="Bruns T."/>
            <person name="Baldrian P."/>
            <person name="Vilgalys R."/>
            <person name="Henrissat B."/>
            <person name="Grigoriev I.V."/>
            <person name="Hibbett D."/>
            <person name="Nagy L.G."/>
            <person name="Martin F.M."/>
        </authorList>
    </citation>
    <scope>NUCLEOTIDE SEQUENCE</scope>
    <source>
        <strain evidence="2">BED1</strain>
    </source>
</reference>